<evidence type="ECO:0000313" key="9">
    <source>
        <dbReference type="EMBL" id="ABM01975.1"/>
    </source>
</evidence>
<proteinExistence type="predicted"/>
<dbReference type="InterPro" id="IPR002416">
    <property type="entry name" value="T2SS_protein-GspH"/>
</dbReference>
<dbReference type="PRINTS" id="PR00885">
    <property type="entry name" value="BCTERIALGSPH"/>
</dbReference>
<evidence type="ECO:0000256" key="5">
    <source>
        <dbReference type="ARBA" id="ARBA00022692"/>
    </source>
</evidence>
<dbReference type="KEGG" id="pin:Ping_0101"/>
<evidence type="ECO:0000256" key="6">
    <source>
        <dbReference type="ARBA" id="ARBA00022989"/>
    </source>
</evidence>
<accession>A1SR60</accession>
<evidence type="ECO:0000259" key="8">
    <source>
        <dbReference type="Pfam" id="PF12019"/>
    </source>
</evidence>
<reference evidence="9 10" key="1">
    <citation type="submission" date="2007-01" db="EMBL/GenBank/DDBJ databases">
        <title>Complete sequence of Psychromonas ingrahamii 37.</title>
        <authorList>
            <consortium name="US DOE Joint Genome Institute"/>
            <person name="Copeland A."/>
            <person name="Lucas S."/>
            <person name="Lapidus A."/>
            <person name="Barry K."/>
            <person name="Detter J.C."/>
            <person name="Glavina del Rio T."/>
            <person name="Hammon N."/>
            <person name="Israni S."/>
            <person name="Dalin E."/>
            <person name="Tice H."/>
            <person name="Pitluck S."/>
            <person name="Thompson L.S."/>
            <person name="Brettin T."/>
            <person name="Bruce D."/>
            <person name="Han C."/>
            <person name="Tapia R."/>
            <person name="Schmutz J."/>
            <person name="Larimer F."/>
            <person name="Land M."/>
            <person name="Hauser L."/>
            <person name="Kyrpides N."/>
            <person name="Ivanova N."/>
            <person name="Staley J."/>
            <person name="Richardson P."/>
        </authorList>
    </citation>
    <scope>NUCLEOTIDE SEQUENCE [LARGE SCALE GENOMIC DNA]</scope>
    <source>
        <strain evidence="9 10">37</strain>
    </source>
</reference>
<dbReference type="Gene3D" id="3.55.40.10">
    <property type="entry name" value="minor pseudopilin epsh domain"/>
    <property type="match status" value="1"/>
</dbReference>
<name>A1SR60_PSYIN</name>
<dbReference type="HOGENOM" id="CLU_111963_0_0_6"/>
<dbReference type="AlphaFoldDB" id="A1SR60"/>
<dbReference type="GO" id="GO:0005886">
    <property type="term" value="C:plasma membrane"/>
    <property type="evidence" value="ECO:0007669"/>
    <property type="project" value="UniProtKB-SubCell"/>
</dbReference>
<dbReference type="GO" id="GO:0015627">
    <property type="term" value="C:type II protein secretion system complex"/>
    <property type="evidence" value="ECO:0007669"/>
    <property type="project" value="InterPro"/>
</dbReference>
<evidence type="ECO:0000256" key="4">
    <source>
        <dbReference type="ARBA" id="ARBA00022519"/>
    </source>
</evidence>
<dbReference type="STRING" id="357804.Ping_0101"/>
<dbReference type="eggNOG" id="COG2165">
    <property type="taxonomic scope" value="Bacteria"/>
</dbReference>
<keyword evidence="3" id="KW-0488">Methylation</keyword>
<dbReference type="InterPro" id="IPR049875">
    <property type="entry name" value="TypeII_GspH"/>
</dbReference>
<protein>
    <submittedName>
        <fullName evidence="9">General secretion pathway protein H</fullName>
    </submittedName>
</protein>
<dbReference type="NCBIfam" id="TIGR01708">
    <property type="entry name" value="typeII_sec_gspH"/>
    <property type="match status" value="1"/>
</dbReference>
<comment type="subcellular location">
    <subcellularLocation>
        <location evidence="1">Cell inner membrane</location>
        <topology evidence="1">Single-pass membrane protein</topology>
    </subcellularLocation>
</comment>
<evidence type="ECO:0000256" key="1">
    <source>
        <dbReference type="ARBA" id="ARBA00004377"/>
    </source>
</evidence>
<dbReference type="Proteomes" id="UP000000639">
    <property type="component" value="Chromosome"/>
</dbReference>
<keyword evidence="5" id="KW-0812">Transmembrane</keyword>
<sequence>MLVVLLIGLASLAVVMTFPNTLSTENNARWQAQRFATLLQLAEDEALISGNELGLVIEKNSYQFAVYDYSKQRWLAARVGEIEEKVELPELIRLEYSLSDSVWGEISSSDQDSFIEESERVDIEDDNKLKTLNPPIYVMSSGEVSPFSLVFSKADNDPEKQSITVSVSMNGAISLTELSKE</sequence>
<keyword evidence="7" id="KW-0472">Membrane</keyword>
<keyword evidence="2" id="KW-1003">Cell membrane</keyword>
<dbReference type="GO" id="GO:0015628">
    <property type="term" value="P:protein secretion by the type II secretion system"/>
    <property type="evidence" value="ECO:0007669"/>
    <property type="project" value="InterPro"/>
</dbReference>
<keyword evidence="10" id="KW-1185">Reference proteome</keyword>
<organism evidence="9 10">
    <name type="scientific">Psychromonas ingrahamii (strain DSM 17664 / CCUG 51855 / 37)</name>
    <dbReference type="NCBI Taxonomy" id="357804"/>
    <lineage>
        <taxon>Bacteria</taxon>
        <taxon>Pseudomonadati</taxon>
        <taxon>Pseudomonadota</taxon>
        <taxon>Gammaproteobacteria</taxon>
        <taxon>Alteromonadales</taxon>
        <taxon>Psychromonadaceae</taxon>
        <taxon>Psychromonas</taxon>
    </lineage>
</organism>
<keyword evidence="4" id="KW-0997">Cell inner membrane</keyword>
<gene>
    <name evidence="9" type="ordered locus">Ping_0101</name>
</gene>
<dbReference type="EMBL" id="CP000510">
    <property type="protein sequence ID" value="ABM01975.1"/>
    <property type="molecule type" value="Genomic_DNA"/>
</dbReference>
<keyword evidence="6" id="KW-1133">Transmembrane helix</keyword>
<evidence type="ECO:0000256" key="2">
    <source>
        <dbReference type="ARBA" id="ARBA00022475"/>
    </source>
</evidence>
<dbReference type="Pfam" id="PF12019">
    <property type="entry name" value="GspH"/>
    <property type="match status" value="1"/>
</dbReference>
<evidence type="ECO:0000256" key="7">
    <source>
        <dbReference type="ARBA" id="ARBA00023136"/>
    </source>
</evidence>
<feature type="domain" description="General secretion pathway GspH" evidence="8">
    <location>
        <begin position="31"/>
        <end position="171"/>
    </location>
</feature>
<dbReference type="InterPro" id="IPR022346">
    <property type="entry name" value="T2SS_GspH"/>
</dbReference>
<evidence type="ECO:0000256" key="3">
    <source>
        <dbReference type="ARBA" id="ARBA00022481"/>
    </source>
</evidence>
<evidence type="ECO:0000313" key="10">
    <source>
        <dbReference type="Proteomes" id="UP000000639"/>
    </source>
</evidence>
<dbReference type="OrthoDB" id="5730913at2"/>